<evidence type="ECO:0000313" key="3">
    <source>
        <dbReference type="Proteomes" id="UP000652761"/>
    </source>
</evidence>
<dbReference type="Proteomes" id="UP000652761">
    <property type="component" value="Unassembled WGS sequence"/>
</dbReference>
<evidence type="ECO:0000313" key="2">
    <source>
        <dbReference type="EMBL" id="MQM22159.1"/>
    </source>
</evidence>
<protein>
    <submittedName>
        <fullName evidence="2">Uncharacterized protein</fullName>
    </submittedName>
</protein>
<comment type="caution">
    <text evidence="2">The sequence shown here is derived from an EMBL/GenBank/DDBJ whole genome shotgun (WGS) entry which is preliminary data.</text>
</comment>
<evidence type="ECO:0000256" key="1">
    <source>
        <dbReference type="SAM" id="Phobius"/>
    </source>
</evidence>
<keyword evidence="3" id="KW-1185">Reference proteome</keyword>
<keyword evidence="1" id="KW-0472">Membrane</keyword>
<organism evidence="2 3">
    <name type="scientific">Colocasia esculenta</name>
    <name type="common">Wild taro</name>
    <name type="synonym">Arum esculentum</name>
    <dbReference type="NCBI Taxonomy" id="4460"/>
    <lineage>
        <taxon>Eukaryota</taxon>
        <taxon>Viridiplantae</taxon>
        <taxon>Streptophyta</taxon>
        <taxon>Embryophyta</taxon>
        <taxon>Tracheophyta</taxon>
        <taxon>Spermatophyta</taxon>
        <taxon>Magnoliopsida</taxon>
        <taxon>Liliopsida</taxon>
        <taxon>Araceae</taxon>
        <taxon>Aroideae</taxon>
        <taxon>Colocasieae</taxon>
        <taxon>Colocasia</taxon>
    </lineage>
</organism>
<name>A0A843XQU7_COLES</name>
<keyword evidence="1" id="KW-1133">Transmembrane helix</keyword>
<accession>A0A843XQU7</accession>
<keyword evidence="1" id="KW-0812">Transmembrane</keyword>
<dbReference type="AlphaFoldDB" id="A0A843XQU7"/>
<feature type="transmembrane region" description="Helical" evidence="1">
    <location>
        <begin position="60"/>
        <end position="79"/>
    </location>
</feature>
<proteinExistence type="predicted"/>
<sequence>MKIPFNLRCSTPMASEFKRQGGGRLLSIDGKRYCRLYPVDGNRCCRQPVRVSAQCVSKRFCGAMYLLILSGVLTPVVLLEHRAFEASLPAIVVAMRFASEPSLDPLGSFIDYSGWIISKVLVDVYCLNLAAVDVDAEGGGCYWRHGG</sequence>
<reference evidence="2" key="1">
    <citation type="submission" date="2017-07" db="EMBL/GenBank/DDBJ databases">
        <title>Taro Niue Genome Assembly and Annotation.</title>
        <authorList>
            <person name="Atibalentja N."/>
            <person name="Keating K."/>
            <person name="Fields C.J."/>
        </authorList>
    </citation>
    <scope>NUCLEOTIDE SEQUENCE</scope>
    <source>
        <strain evidence="2">Niue_2</strain>
        <tissue evidence="2">Leaf</tissue>
    </source>
</reference>
<dbReference type="EMBL" id="NMUH01012280">
    <property type="protein sequence ID" value="MQM22159.1"/>
    <property type="molecule type" value="Genomic_DNA"/>
</dbReference>
<gene>
    <name evidence="2" type="ORF">Taro_055207</name>
</gene>